<evidence type="ECO:0000313" key="8">
    <source>
        <dbReference type="Proteomes" id="UP000245728"/>
    </source>
</evidence>
<gene>
    <name evidence="4" type="primary">bamB</name>
    <name evidence="7" type="ORF">HMF8227_02244</name>
</gene>
<dbReference type="InterPro" id="IPR011047">
    <property type="entry name" value="Quinoprotein_ADH-like_sf"/>
</dbReference>
<evidence type="ECO:0000256" key="2">
    <source>
        <dbReference type="ARBA" id="ARBA00023136"/>
    </source>
</evidence>
<organism evidence="7 8">
    <name type="scientific">Saliniradius amylolyticus</name>
    <dbReference type="NCBI Taxonomy" id="2183582"/>
    <lineage>
        <taxon>Bacteria</taxon>
        <taxon>Pseudomonadati</taxon>
        <taxon>Pseudomonadota</taxon>
        <taxon>Gammaproteobacteria</taxon>
        <taxon>Alteromonadales</taxon>
        <taxon>Alteromonadaceae</taxon>
        <taxon>Saliniradius</taxon>
    </lineage>
</organism>
<keyword evidence="1 4" id="KW-0732">Signal</keyword>
<feature type="chain" id="PRO_5015791484" description="Outer membrane protein assembly factor BamB" evidence="5">
    <location>
        <begin position="28"/>
        <end position="411"/>
    </location>
</feature>
<dbReference type="PANTHER" id="PTHR34512:SF30">
    <property type="entry name" value="OUTER MEMBRANE PROTEIN ASSEMBLY FACTOR BAMB"/>
    <property type="match status" value="1"/>
</dbReference>
<keyword evidence="4" id="KW-0449">Lipoprotein</keyword>
<dbReference type="NCBIfam" id="NF008351">
    <property type="entry name" value="PRK11138.1"/>
    <property type="match status" value="1"/>
</dbReference>
<comment type="subunit">
    <text evidence="4">Part of the Bam complex.</text>
</comment>
<dbReference type="GO" id="GO:0051205">
    <property type="term" value="P:protein insertion into membrane"/>
    <property type="evidence" value="ECO:0007669"/>
    <property type="project" value="UniProtKB-UniRule"/>
</dbReference>
<dbReference type="GO" id="GO:0009279">
    <property type="term" value="C:cell outer membrane"/>
    <property type="evidence" value="ECO:0007669"/>
    <property type="project" value="UniProtKB-SubCell"/>
</dbReference>
<protein>
    <recommendedName>
        <fullName evidence="4">Outer membrane protein assembly factor BamB</fullName>
    </recommendedName>
</protein>
<dbReference type="KEGG" id="salh:HMF8227_02244"/>
<comment type="function">
    <text evidence="4">Part of the outer membrane protein assembly complex, which is involved in assembly and insertion of beta-barrel proteins into the outer membrane.</text>
</comment>
<dbReference type="InterPro" id="IPR002372">
    <property type="entry name" value="PQQ_rpt_dom"/>
</dbReference>
<keyword evidence="4" id="KW-0564">Palmitate</keyword>
<proteinExistence type="inferred from homology"/>
<keyword evidence="2 4" id="KW-0472">Membrane</keyword>
<dbReference type="PROSITE" id="PS51257">
    <property type="entry name" value="PROKAR_LIPOPROTEIN"/>
    <property type="match status" value="1"/>
</dbReference>
<comment type="similarity">
    <text evidence="4">Belongs to the BamB family.</text>
</comment>
<dbReference type="Pfam" id="PF13360">
    <property type="entry name" value="PQQ_2"/>
    <property type="match status" value="1"/>
</dbReference>
<evidence type="ECO:0000259" key="6">
    <source>
        <dbReference type="Pfam" id="PF13360"/>
    </source>
</evidence>
<comment type="subcellular location">
    <subcellularLocation>
        <location evidence="4">Cell outer membrane</location>
        <topology evidence="4">Lipid-anchor</topology>
    </subcellularLocation>
</comment>
<dbReference type="GO" id="GO:0043165">
    <property type="term" value="P:Gram-negative-bacterium-type cell outer membrane assembly"/>
    <property type="evidence" value="ECO:0007669"/>
    <property type="project" value="UniProtKB-UniRule"/>
</dbReference>
<dbReference type="Gene3D" id="2.130.10.10">
    <property type="entry name" value="YVTN repeat-like/Quinoprotein amine dehydrogenase"/>
    <property type="match status" value="1"/>
</dbReference>
<dbReference type="EMBL" id="CP029347">
    <property type="protein sequence ID" value="AWL12697.1"/>
    <property type="molecule type" value="Genomic_DNA"/>
</dbReference>
<sequence>MLKFSMTTIRTALVGAAALVMSGCSLMPDSFALEDDELAIKQLAPIEEKFRPEILWRRSVGDGVEDHFSRLSPAVAYDKVYAASRHGVVKAFEQSTGKQLWSVNLADSDNGWFSGILSDGDSAKIAGGLTVVYGTVYLGTENGNVVALDAETGEVQWQTFVKGEVLARPAVESGIVVVNTGAGTLFALSAEDGSELWTAEAEVPPLSLRGVSAPLVANGGVIYGAPTGKLSVLILENGQAAWEQPIGKPSGATELERLVDIDSEPLILGGTIYVISYDGTLAAVELRSGRVVWNREYASYRRLALDGNTLFVSDNNGVLYALDRRNGVELWSKTNLKQRELTSVVPVGDYAVAGDKYGYLHWFAQNNGDIVARLAVGGNDQDEGIYVAPVVEGNILYAQTRDGQLVAVKTP</sequence>
<evidence type="ECO:0000313" key="7">
    <source>
        <dbReference type="EMBL" id="AWL12697.1"/>
    </source>
</evidence>
<dbReference type="InterPro" id="IPR017687">
    <property type="entry name" value="BamB"/>
</dbReference>
<dbReference type="SMART" id="SM00564">
    <property type="entry name" value="PQQ"/>
    <property type="match status" value="6"/>
</dbReference>
<evidence type="ECO:0000256" key="1">
    <source>
        <dbReference type="ARBA" id="ARBA00022729"/>
    </source>
</evidence>
<dbReference type="Proteomes" id="UP000245728">
    <property type="component" value="Chromosome"/>
</dbReference>
<keyword evidence="3 4" id="KW-0998">Cell outer membrane</keyword>
<feature type="domain" description="Pyrrolo-quinoline quinone repeat" evidence="6">
    <location>
        <begin position="86"/>
        <end position="332"/>
    </location>
</feature>
<evidence type="ECO:0000256" key="4">
    <source>
        <dbReference type="HAMAP-Rule" id="MF_00923"/>
    </source>
</evidence>
<feature type="signal peptide" evidence="5">
    <location>
        <begin position="1"/>
        <end position="27"/>
    </location>
</feature>
<dbReference type="PANTHER" id="PTHR34512">
    <property type="entry name" value="CELL SURFACE PROTEIN"/>
    <property type="match status" value="1"/>
</dbReference>
<dbReference type="AlphaFoldDB" id="A0A2S2E6T8"/>
<name>A0A2S2E6T8_9ALTE</name>
<dbReference type="InterPro" id="IPR015943">
    <property type="entry name" value="WD40/YVTN_repeat-like_dom_sf"/>
</dbReference>
<dbReference type="HAMAP" id="MF_00923">
    <property type="entry name" value="OM_assembly_BamB"/>
    <property type="match status" value="1"/>
</dbReference>
<accession>A0A2S2E6T8</accession>
<dbReference type="InterPro" id="IPR018391">
    <property type="entry name" value="PQQ_b-propeller_rpt"/>
</dbReference>
<evidence type="ECO:0000256" key="3">
    <source>
        <dbReference type="ARBA" id="ARBA00023237"/>
    </source>
</evidence>
<keyword evidence="8" id="KW-1185">Reference proteome</keyword>
<dbReference type="SUPFAM" id="SSF50998">
    <property type="entry name" value="Quinoprotein alcohol dehydrogenase-like"/>
    <property type="match status" value="1"/>
</dbReference>
<dbReference type="NCBIfam" id="TIGR03300">
    <property type="entry name" value="assembly_YfgL"/>
    <property type="match status" value="1"/>
</dbReference>
<reference evidence="7 8" key="1">
    <citation type="submission" date="2018-05" db="EMBL/GenBank/DDBJ databases">
        <title>Salinimonas sp. HMF8227 Genome sequencing and assembly.</title>
        <authorList>
            <person name="Kang H."/>
            <person name="Kang J."/>
            <person name="Cha I."/>
            <person name="Kim H."/>
            <person name="Joh K."/>
        </authorList>
    </citation>
    <scope>NUCLEOTIDE SEQUENCE [LARGE SCALE GENOMIC DNA]</scope>
    <source>
        <strain evidence="7 8">HMF8227</strain>
    </source>
</reference>
<evidence type="ECO:0000256" key="5">
    <source>
        <dbReference type="SAM" id="SignalP"/>
    </source>
</evidence>